<evidence type="ECO:0000259" key="2">
    <source>
        <dbReference type="Pfam" id="PF14403"/>
    </source>
</evidence>
<dbReference type="Proteomes" id="UP000321926">
    <property type="component" value="Unassembled WGS sequence"/>
</dbReference>
<dbReference type="EMBL" id="VRTY01000026">
    <property type="protein sequence ID" value="TXK47942.1"/>
    <property type="molecule type" value="Genomic_DNA"/>
</dbReference>
<accession>A0A5C8K9C8</accession>
<reference evidence="3 4" key="1">
    <citation type="submission" date="2019-08" db="EMBL/GenBank/DDBJ databases">
        <authorList>
            <person name="Shi S."/>
        </authorList>
    </citation>
    <scope>NUCLEOTIDE SEQUENCE [LARGE SCALE GENOMIC DNA]</scope>
    <source>
        <strain evidence="3 4">GY10130</strain>
    </source>
</reference>
<dbReference type="RefSeq" id="WP_147921363.1">
    <property type="nucleotide sequence ID" value="NZ_VRTY01000026.1"/>
</dbReference>
<name>A0A5C8K9C8_9BACT</name>
<dbReference type="Pfam" id="PF14403">
    <property type="entry name" value="CP_ATPgrasp_2"/>
    <property type="match status" value="1"/>
</dbReference>
<dbReference type="InterPro" id="IPR016450">
    <property type="entry name" value="UCP005522"/>
</dbReference>
<dbReference type="InterPro" id="IPR025841">
    <property type="entry name" value="CP_ATPgrasp_2"/>
</dbReference>
<protein>
    <submittedName>
        <fullName evidence="3">Circularly permuted type 2 ATP-grasp protein</fullName>
    </submittedName>
</protein>
<dbReference type="Gene3D" id="3.40.50.11290">
    <property type="match status" value="1"/>
</dbReference>
<dbReference type="PIRSF" id="PIRSF005522">
    <property type="entry name" value="UCP005522"/>
    <property type="match status" value="1"/>
</dbReference>
<evidence type="ECO:0000313" key="3">
    <source>
        <dbReference type="EMBL" id="TXK47942.1"/>
    </source>
</evidence>
<evidence type="ECO:0000256" key="1">
    <source>
        <dbReference type="SAM" id="MobiDB-lite"/>
    </source>
</evidence>
<dbReference type="InterPro" id="IPR051680">
    <property type="entry name" value="ATP-dep_Glu-Cys_Ligase-2"/>
</dbReference>
<evidence type="ECO:0000313" key="4">
    <source>
        <dbReference type="Proteomes" id="UP000321926"/>
    </source>
</evidence>
<feature type="compositionally biased region" description="Low complexity" evidence="1">
    <location>
        <begin position="497"/>
        <end position="530"/>
    </location>
</feature>
<keyword evidence="4" id="KW-1185">Reference proteome</keyword>
<dbReference type="PANTHER" id="PTHR34595:SF7">
    <property type="entry name" value="SLL1039 PROTEIN"/>
    <property type="match status" value="1"/>
</dbReference>
<dbReference type="PANTHER" id="PTHR34595">
    <property type="entry name" value="BLR5612 PROTEIN"/>
    <property type="match status" value="1"/>
</dbReference>
<dbReference type="SUPFAM" id="SSF56059">
    <property type="entry name" value="Glutathione synthetase ATP-binding domain-like"/>
    <property type="match status" value="1"/>
</dbReference>
<feature type="domain" description="Circularly permuted ATP-grasp type 2" evidence="2">
    <location>
        <begin position="91"/>
        <end position="469"/>
    </location>
</feature>
<proteinExistence type="predicted"/>
<sequence length="530" mass="59574">MEASTLAAVPNGVFSDYELNPKFLDEVFDNHGNINYHYEKVLAQFAQYLPENFKELNEHAKLSFFNQGVTFAVYSDKAKGVERIFPFDLFPRIIPAEEWAQLEKGILQRNLALNQFIFDIYHKKQILKDGIVPAELIFTSKHYLKAMMDVNPVGGIYNHISGTDLIKHSDGQYYVLEDNVRTPSGISYVLSNRETMKRTLFSLFRKFNIQAVQDYPQQLLATMQSVAPEGVDMPTCAVLTPGMYNSAYFEHAFLALNMGLPLVEGRDLYVEKNFVYMKTIYGPKRVDVLYRRIDDDYLDPLSFNPDSVLGIPGIMGAYREGNISLLNAPGTGASDDKAVYSYVPAMIKYYLGEEPILNNVHTYRCEIESDYKYVMENMEKLVIKPVDESGGYGILVGCKATKEQISEFKQIITANRRKYIAQPTMALSTHATFIDDDNHFEPRHIDLRTYSLLGKDRQFVLKGGLSRVALVKGSLVVNSSQGGGSKDTWVLDDNPTSHQNGSFQSQSQSQGGQSQSQSQGGLSQSQTQGG</sequence>
<dbReference type="OrthoDB" id="9803842at2"/>
<comment type="caution">
    <text evidence="3">The sequence shown here is derived from an EMBL/GenBank/DDBJ whole genome shotgun (WGS) entry which is preliminary data.</text>
</comment>
<gene>
    <name evidence="3" type="ORF">FVR03_08735</name>
</gene>
<feature type="region of interest" description="Disordered" evidence="1">
    <location>
        <begin position="479"/>
        <end position="530"/>
    </location>
</feature>
<organism evidence="3 4">
    <name type="scientific">Pontibacter qinzhouensis</name>
    <dbReference type="NCBI Taxonomy" id="2603253"/>
    <lineage>
        <taxon>Bacteria</taxon>
        <taxon>Pseudomonadati</taxon>
        <taxon>Bacteroidota</taxon>
        <taxon>Cytophagia</taxon>
        <taxon>Cytophagales</taxon>
        <taxon>Hymenobacteraceae</taxon>
        <taxon>Pontibacter</taxon>
    </lineage>
</organism>
<dbReference type="Gene3D" id="3.30.1490.270">
    <property type="match status" value="1"/>
</dbReference>
<dbReference type="AlphaFoldDB" id="A0A5C8K9C8"/>